<dbReference type="SUPFAM" id="SSF56300">
    <property type="entry name" value="Metallo-dependent phosphatases"/>
    <property type="match status" value="1"/>
</dbReference>
<evidence type="ECO:0000313" key="4">
    <source>
        <dbReference type="Proteomes" id="UP001470230"/>
    </source>
</evidence>
<dbReference type="EC" id="3.1.3.16" evidence="1"/>
<dbReference type="InterPro" id="IPR029052">
    <property type="entry name" value="Metallo-depent_PP-like"/>
</dbReference>
<keyword evidence="1" id="KW-0378">Hydrolase</keyword>
<dbReference type="CDD" id="cd00144">
    <property type="entry name" value="MPP_PPP_family"/>
    <property type="match status" value="1"/>
</dbReference>
<organism evidence="3 4">
    <name type="scientific">Tritrichomonas musculus</name>
    <dbReference type="NCBI Taxonomy" id="1915356"/>
    <lineage>
        <taxon>Eukaryota</taxon>
        <taxon>Metamonada</taxon>
        <taxon>Parabasalia</taxon>
        <taxon>Tritrichomonadida</taxon>
        <taxon>Tritrichomonadidae</taxon>
        <taxon>Tritrichomonas</taxon>
    </lineage>
</organism>
<dbReference type="PANTHER" id="PTHR11668:SF494">
    <property type="entry name" value="PROTEIN PHOSPHATASE, PUTATIVE-RELATED"/>
    <property type="match status" value="1"/>
</dbReference>
<dbReference type="PROSITE" id="PS00125">
    <property type="entry name" value="SER_THR_PHOSPHATASE"/>
    <property type="match status" value="1"/>
</dbReference>
<protein>
    <recommendedName>
        <fullName evidence="1">Serine/threonine-protein phosphatase</fullName>
        <ecNumber evidence="1">3.1.3.16</ecNumber>
    </recommendedName>
</protein>
<dbReference type="InterPro" id="IPR050341">
    <property type="entry name" value="PP1_catalytic_subunit"/>
</dbReference>
<dbReference type="PANTHER" id="PTHR11668">
    <property type="entry name" value="SERINE/THREONINE PROTEIN PHOSPHATASE"/>
    <property type="match status" value="1"/>
</dbReference>
<evidence type="ECO:0000256" key="1">
    <source>
        <dbReference type="RuleBase" id="RU004273"/>
    </source>
</evidence>
<dbReference type="EMBL" id="JAPFFF010000012">
    <property type="protein sequence ID" value="KAK8876473.1"/>
    <property type="molecule type" value="Genomic_DNA"/>
</dbReference>
<keyword evidence="4" id="KW-1185">Reference proteome</keyword>
<proteinExistence type="inferred from homology"/>
<dbReference type="PRINTS" id="PR00114">
    <property type="entry name" value="STPHPHTASE"/>
</dbReference>
<sequence>MTKTAPYILAAYSLISSDSLQHNLSVGYILEDGNPIPSFDEKSLIDLCSEAQRILAKERNVLTIEGDLIVVGDIHGSFHDLLRILNFVEKNNSKVLFLGDFVDRGDFSLECITILLALKVVHPDRYFLIRGNHEFDSLCSKYGFKSEIITLKKSKPLVLEEDQNTCKYQFEHPNTANCYKYSQTLYDAFIRVFSYLPIAAVINKTTFCIHGGLSPKLDLIDDIEELIKRPINDFKNNALFSDLIWSDPSYGSSVLFNESPRGKGYLYNNESVSNFLKRNSLNRMIRAHQCVVSGSATNKGDKCITVFSASSYDNLLNNSSAVLQLFQKEDTFKITTFPPLRRLQKIDAFYYKVQSLNLNNSDAHSCFSLLHPKLYSSGSVRIFTNLGTSIKSEKEPAKKFSQTKLPLLLKSKFITSRRKSSLAPIDIKCEEI</sequence>
<comment type="caution">
    <text evidence="3">The sequence shown here is derived from an EMBL/GenBank/DDBJ whole genome shotgun (WGS) entry which is preliminary data.</text>
</comment>
<dbReference type="Pfam" id="PF00149">
    <property type="entry name" value="Metallophos"/>
    <property type="match status" value="1"/>
</dbReference>
<dbReference type="InterPro" id="IPR006186">
    <property type="entry name" value="Ser/Thr-sp_prot-phosphatase"/>
</dbReference>
<comment type="catalytic activity">
    <reaction evidence="1">
        <text>O-phospho-L-threonyl-[protein] + H2O = L-threonyl-[protein] + phosphate</text>
        <dbReference type="Rhea" id="RHEA:47004"/>
        <dbReference type="Rhea" id="RHEA-COMP:11060"/>
        <dbReference type="Rhea" id="RHEA-COMP:11605"/>
        <dbReference type="ChEBI" id="CHEBI:15377"/>
        <dbReference type="ChEBI" id="CHEBI:30013"/>
        <dbReference type="ChEBI" id="CHEBI:43474"/>
        <dbReference type="ChEBI" id="CHEBI:61977"/>
        <dbReference type="EC" id="3.1.3.16"/>
    </reaction>
</comment>
<dbReference type="SMART" id="SM00156">
    <property type="entry name" value="PP2Ac"/>
    <property type="match status" value="1"/>
</dbReference>
<feature type="domain" description="Serine/threonine specific protein phosphatases" evidence="2">
    <location>
        <begin position="129"/>
        <end position="134"/>
    </location>
</feature>
<comment type="similarity">
    <text evidence="1">Belongs to the PPP phosphatase family.</text>
</comment>
<accession>A0ABR2JG93</accession>
<dbReference type="InterPro" id="IPR004843">
    <property type="entry name" value="Calcineurin-like_PHP"/>
</dbReference>
<name>A0ABR2JG93_9EUKA</name>
<evidence type="ECO:0000313" key="3">
    <source>
        <dbReference type="EMBL" id="KAK8876473.1"/>
    </source>
</evidence>
<gene>
    <name evidence="3" type="ORF">M9Y10_006686</name>
</gene>
<dbReference type="Gene3D" id="3.60.21.10">
    <property type="match status" value="1"/>
</dbReference>
<evidence type="ECO:0000259" key="2">
    <source>
        <dbReference type="PROSITE" id="PS00125"/>
    </source>
</evidence>
<reference evidence="3 4" key="1">
    <citation type="submission" date="2024-04" db="EMBL/GenBank/DDBJ databases">
        <title>Tritrichomonas musculus Genome.</title>
        <authorList>
            <person name="Alves-Ferreira E."/>
            <person name="Grigg M."/>
            <person name="Lorenzi H."/>
            <person name="Galac M."/>
        </authorList>
    </citation>
    <scope>NUCLEOTIDE SEQUENCE [LARGE SCALE GENOMIC DNA]</scope>
    <source>
        <strain evidence="3 4">EAF2021</strain>
    </source>
</reference>
<dbReference type="Proteomes" id="UP001470230">
    <property type="component" value="Unassembled WGS sequence"/>
</dbReference>